<evidence type="ECO:0000313" key="11">
    <source>
        <dbReference type="Proteomes" id="UP000316621"/>
    </source>
</evidence>
<dbReference type="GO" id="GO:0005634">
    <property type="term" value="C:nucleus"/>
    <property type="evidence" value="ECO:0007669"/>
    <property type="project" value="UniProtKB-SubCell"/>
</dbReference>
<dbReference type="GO" id="GO:0046872">
    <property type="term" value="F:metal ion binding"/>
    <property type="evidence" value="ECO:0007669"/>
    <property type="project" value="UniProtKB-KW"/>
</dbReference>
<dbReference type="GO" id="GO:0004518">
    <property type="term" value="F:nuclease activity"/>
    <property type="evidence" value="ECO:0007669"/>
    <property type="project" value="UniProtKB-KW"/>
</dbReference>
<feature type="region of interest" description="Disordered" evidence="8">
    <location>
        <begin position="93"/>
        <end position="143"/>
    </location>
</feature>
<evidence type="ECO:0000256" key="3">
    <source>
        <dbReference type="ARBA" id="ARBA00006958"/>
    </source>
</evidence>
<dbReference type="OrthoDB" id="1912480at2759"/>
<evidence type="ECO:0000256" key="4">
    <source>
        <dbReference type="ARBA" id="ARBA00022722"/>
    </source>
</evidence>
<evidence type="ECO:0000256" key="6">
    <source>
        <dbReference type="ARBA" id="ARBA00022801"/>
    </source>
</evidence>
<evidence type="ECO:0000256" key="8">
    <source>
        <dbReference type="SAM" id="MobiDB-lite"/>
    </source>
</evidence>
<dbReference type="Pfam" id="PF13359">
    <property type="entry name" value="DDE_Tnp_4"/>
    <property type="match status" value="1"/>
</dbReference>
<dbReference type="AlphaFoldDB" id="A0A4Y7JXQ7"/>
<dbReference type="Gramene" id="RZC64495">
    <property type="protein sequence ID" value="RZC64495"/>
    <property type="gene ID" value="C5167_008188"/>
</dbReference>
<sequence length="497" mass="55150">MTPIENGGGKTKTTTTTPNSNHQRTSKRGPVPGPQYHHKHLQPLIPLVISSTSVINSFVSQNDLHLHPSQTLTLEAKLSSITLSINRLNSVIQKQQQENPSSIPKTLKSHKSKSKTVKSPISPPVVDEFKSPPPASPSPSPEVANNDVFQSDCWFQRFLSAESDQSDSRWIEAFRMTKTSFILLLQTLAPSLQNYSNTKIPPDYMLASALFRLAHGSSFKSVGIRFGIDSAVACRSFYEVIRAVNDRLGHFFEFSPNDLSRIIVGFGWISLPNCCGVLGFSRFGFESAGGLGGDEAILVQCLVDSEGRFLDVSSGWPNNMNPSAILNHSKLYTRVEEAKDFLNGPSFEFHDGNSIPQYILGDSCCPLLPWLLTPYLKDGDGVDSENNSPSLVQVYNSVHNRGMKLVDTAFRSVRARWRLLSTKWKEESIEPYPYVIVAACLLHNFLLNCSEPLPNEFMGEYDMEPEEFPVFGGKGDENAQRVRYTLALQLAMASQSV</sequence>
<keyword evidence="11" id="KW-1185">Reference proteome</keyword>
<evidence type="ECO:0000259" key="9">
    <source>
        <dbReference type="Pfam" id="PF13359"/>
    </source>
</evidence>
<dbReference type="PANTHER" id="PTHR22930">
    <property type="match status" value="1"/>
</dbReference>
<accession>A0A4Y7JXQ7</accession>
<keyword evidence="5" id="KW-0479">Metal-binding</keyword>
<dbReference type="EMBL" id="CM010720">
    <property type="protein sequence ID" value="RZC64495.1"/>
    <property type="molecule type" value="Genomic_DNA"/>
</dbReference>
<reference evidence="10 11" key="1">
    <citation type="journal article" date="2018" name="Science">
        <title>The opium poppy genome and morphinan production.</title>
        <authorList>
            <person name="Guo L."/>
            <person name="Winzer T."/>
            <person name="Yang X."/>
            <person name="Li Y."/>
            <person name="Ning Z."/>
            <person name="He Z."/>
            <person name="Teodor R."/>
            <person name="Lu Y."/>
            <person name="Bowser T.A."/>
            <person name="Graham I.A."/>
            <person name="Ye K."/>
        </authorList>
    </citation>
    <scope>NUCLEOTIDE SEQUENCE [LARGE SCALE GENOMIC DNA]</scope>
    <source>
        <strain evidence="11">cv. HN1</strain>
        <tissue evidence="10">Leaves</tissue>
    </source>
</reference>
<dbReference type="PANTHER" id="PTHR22930:SF242">
    <property type="entry name" value="LOW PROTEIN: NUCLEASE-LIKE PROTEIN"/>
    <property type="match status" value="1"/>
</dbReference>
<comment type="cofactor">
    <cofactor evidence="1">
        <name>a divalent metal cation</name>
        <dbReference type="ChEBI" id="CHEBI:60240"/>
    </cofactor>
</comment>
<evidence type="ECO:0000256" key="7">
    <source>
        <dbReference type="ARBA" id="ARBA00023242"/>
    </source>
</evidence>
<dbReference type="Proteomes" id="UP000316621">
    <property type="component" value="Chromosome 6"/>
</dbReference>
<dbReference type="InterPro" id="IPR027806">
    <property type="entry name" value="HARBI1_dom"/>
</dbReference>
<feature type="domain" description="DDE Tnp4" evidence="9">
    <location>
        <begin position="297"/>
        <end position="444"/>
    </location>
</feature>
<comment type="subcellular location">
    <subcellularLocation>
        <location evidence="2">Nucleus</location>
    </subcellularLocation>
</comment>
<feature type="compositionally biased region" description="Gly residues" evidence="8">
    <location>
        <begin position="1"/>
        <end position="10"/>
    </location>
</feature>
<dbReference type="GO" id="GO:0016787">
    <property type="term" value="F:hydrolase activity"/>
    <property type="evidence" value="ECO:0007669"/>
    <property type="project" value="UniProtKB-KW"/>
</dbReference>
<name>A0A4Y7JXQ7_PAPSO</name>
<evidence type="ECO:0000313" key="10">
    <source>
        <dbReference type="EMBL" id="RZC64495.1"/>
    </source>
</evidence>
<organism evidence="10 11">
    <name type="scientific">Papaver somniferum</name>
    <name type="common">Opium poppy</name>
    <dbReference type="NCBI Taxonomy" id="3469"/>
    <lineage>
        <taxon>Eukaryota</taxon>
        <taxon>Viridiplantae</taxon>
        <taxon>Streptophyta</taxon>
        <taxon>Embryophyta</taxon>
        <taxon>Tracheophyta</taxon>
        <taxon>Spermatophyta</taxon>
        <taxon>Magnoliopsida</taxon>
        <taxon>Ranunculales</taxon>
        <taxon>Papaveraceae</taxon>
        <taxon>Papaveroideae</taxon>
        <taxon>Papaver</taxon>
    </lineage>
</organism>
<proteinExistence type="inferred from homology"/>
<dbReference type="STRING" id="3469.A0A4Y7JXQ7"/>
<evidence type="ECO:0000256" key="5">
    <source>
        <dbReference type="ARBA" id="ARBA00022723"/>
    </source>
</evidence>
<keyword evidence="4" id="KW-0540">Nuclease</keyword>
<evidence type="ECO:0000256" key="2">
    <source>
        <dbReference type="ARBA" id="ARBA00004123"/>
    </source>
</evidence>
<keyword evidence="6" id="KW-0378">Hydrolase</keyword>
<feature type="compositionally biased region" description="Polar residues" evidence="8">
    <location>
        <begin position="93"/>
        <end position="104"/>
    </location>
</feature>
<feature type="compositionally biased region" description="Basic residues" evidence="8">
    <location>
        <begin position="107"/>
        <end position="116"/>
    </location>
</feature>
<dbReference type="OMA" id="FRMSKPS"/>
<evidence type="ECO:0000256" key="1">
    <source>
        <dbReference type="ARBA" id="ARBA00001968"/>
    </source>
</evidence>
<feature type="compositionally biased region" description="Pro residues" evidence="8">
    <location>
        <begin position="131"/>
        <end position="140"/>
    </location>
</feature>
<feature type="region of interest" description="Disordered" evidence="8">
    <location>
        <begin position="1"/>
        <end position="38"/>
    </location>
</feature>
<dbReference type="InterPro" id="IPR045249">
    <property type="entry name" value="HARBI1-like"/>
</dbReference>
<gene>
    <name evidence="10" type="ORF">C5167_008188</name>
</gene>
<protein>
    <recommendedName>
        <fullName evidence="9">DDE Tnp4 domain-containing protein</fullName>
    </recommendedName>
</protein>
<keyword evidence="7" id="KW-0539">Nucleus</keyword>
<comment type="similarity">
    <text evidence="3">Belongs to the HARBI1 family.</text>
</comment>